<dbReference type="EMBL" id="LR797073">
    <property type="protein sequence ID" value="CAB4185117.1"/>
    <property type="molecule type" value="Genomic_DNA"/>
</dbReference>
<sequence>MTLRMLSSPRLITKTKPNNFTLNMKAIPFILLVAAIAYVYALGAHGPAIYKALAPAASTPSHHQTK</sequence>
<name>A0A6J5QRK6_9CAUD</name>
<organism evidence="1">
    <name type="scientific">uncultured Caudovirales phage</name>
    <dbReference type="NCBI Taxonomy" id="2100421"/>
    <lineage>
        <taxon>Viruses</taxon>
        <taxon>Duplodnaviria</taxon>
        <taxon>Heunggongvirae</taxon>
        <taxon>Uroviricota</taxon>
        <taxon>Caudoviricetes</taxon>
        <taxon>Peduoviridae</taxon>
        <taxon>Maltschvirus</taxon>
        <taxon>Maltschvirus maltsch</taxon>
    </lineage>
</organism>
<accession>A0A6J5QRK6</accession>
<proteinExistence type="predicted"/>
<evidence type="ECO:0000313" key="1">
    <source>
        <dbReference type="EMBL" id="CAB4185117.1"/>
    </source>
</evidence>
<protein>
    <submittedName>
        <fullName evidence="1">Uncharacterized protein</fullName>
    </submittedName>
</protein>
<gene>
    <name evidence="1" type="ORF">UFOVP1118_46</name>
</gene>
<reference evidence="1" key="1">
    <citation type="submission" date="2020-05" db="EMBL/GenBank/DDBJ databases">
        <authorList>
            <person name="Chiriac C."/>
            <person name="Salcher M."/>
            <person name="Ghai R."/>
            <person name="Kavagutti S V."/>
        </authorList>
    </citation>
    <scope>NUCLEOTIDE SEQUENCE</scope>
</reference>